<name>A0ABT3AC64_9ALTE</name>
<gene>
    <name evidence="4" type="ORF">OE749_16045</name>
</gene>
<evidence type="ECO:0000259" key="3">
    <source>
        <dbReference type="Pfam" id="PF25917"/>
    </source>
</evidence>
<dbReference type="InterPro" id="IPR058625">
    <property type="entry name" value="MdtA-like_BSH"/>
</dbReference>
<dbReference type="InterPro" id="IPR006143">
    <property type="entry name" value="RND_pump_MFP"/>
</dbReference>
<dbReference type="PANTHER" id="PTHR30469">
    <property type="entry name" value="MULTIDRUG RESISTANCE PROTEIN MDTA"/>
    <property type="match status" value="1"/>
</dbReference>
<evidence type="ECO:0000256" key="1">
    <source>
        <dbReference type="ARBA" id="ARBA00009477"/>
    </source>
</evidence>
<protein>
    <submittedName>
        <fullName evidence="4">Efflux RND transporter periplasmic adaptor subunit</fullName>
    </submittedName>
</protein>
<reference evidence="4 5" key="1">
    <citation type="submission" date="2022-10" db="EMBL/GenBank/DDBJ databases">
        <title>Aestuariibacter sp. AA17 isolated from Montipora capitata coral fragment.</title>
        <authorList>
            <person name="Emsley S.A."/>
            <person name="Pfannmuller K.M."/>
            <person name="Loughran R.M."/>
            <person name="Shlafstein M."/>
            <person name="Papke E."/>
            <person name="Saw J.H."/>
            <person name="Ushijima B."/>
            <person name="Videau P."/>
        </authorList>
    </citation>
    <scope>NUCLEOTIDE SEQUENCE [LARGE SCALE GENOMIC DNA]</scope>
    <source>
        <strain evidence="4 5">AA17</strain>
    </source>
</reference>
<dbReference type="Proteomes" id="UP001652504">
    <property type="component" value="Unassembled WGS sequence"/>
</dbReference>
<feature type="coiled-coil region" evidence="2">
    <location>
        <begin position="104"/>
        <end position="138"/>
    </location>
</feature>
<dbReference type="NCBIfam" id="TIGR01730">
    <property type="entry name" value="RND_mfp"/>
    <property type="match status" value="1"/>
</dbReference>
<evidence type="ECO:0000313" key="4">
    <source>
        <dbReference type="EMBL" id="MCV2886205.1"/>
    </source>
</evidence>
<dbReference type="Gene3D" id="2.40.50.100">
    <property type="match status" value="1"/>
</dbReference>
<keyword evidence="5" id="KW-1185">Reference proteome</keyword>
<sequence>MKRNWIKILAPVGFLVLGFLGMKVISATAEAPPEKEKVDTRPHVSTVPLTPINYISNLQGYGEVKPLETTRLAAQVSGEVVSWHPQFIPGGLVKRGEKLFSIEKDTYEAALLRAQADLSRAEAQLIEELARADVAKKEAANMGNQSVSDLYLRKPQVLSAQAAVTSAKAALKLAKRDLENCDVLAPFDALITSRDIGIGQFVSQGAVIAHISNIEVAEIVTPIAGFDTPFLPTELIGQTAITKVPGKYGIQREGAIVRDLGVVDETTRMSQLVVRINDPYGLDSGAPALKFGSYVEITFKGKTLNDVYKVRQEYVTNNILWVAEDDTLIAKEVEIIREENQYFLIRGDIIPKDQLVLTLPEYPQSGMAVKVTDKTASPNGAMTSGL</sequence>
<dbReference type="RefSeq" id="WP_263713581.1">
    <property type="nucleotide sequence ID" value="NZ_JAOWKX010000009.1"/>
</dbReference>
<feature type="domain" description="Multidrug resistance protein MdtA-like barrel-sandwich hybrid" evidence="3">
    <location>
        <begin position="70"/>
        <end position="206"/>
    </location>
</feature>
<keyword evidence="2" id="KW-0175">Coiled coil</keyword>
<dbReference type="Pfam" id="PF25917">
    <property type="entry name" value="BSH_RND"/>
    <property type="match status" value="1"/>
</dbReference>
<dbReference type="SUPFAM" id="SSF111369">
    <property type="entry name" value="HlyD-like secretion proteins"/>
    <property type="match status" value="1"/>
</dbReference>
<evidence type="ECO:0000256" key="2">
    <source>
        <dbReference type="SAM" id="Coils"/>
    </source>
</evidence>
<comment type="similarity">
    <text evidence="1">Belongs to the membrane fusion protein (MFP) (TC 8.A.1) family.</text>
</comment>
<comment type="caution">
    <text evidence="4">The sequence shown here is derived from an EMBL/GenBank/DDBJ whole genome shotgun (WGS) entry which is preliminary data.</text>
</comment>
<organism evidence="4 5">
    <name type="scientific">Fluctibacter corallii</name>
    <dbReference type="NCBI Taxonomy" id="2984329"/>
    <lineage>
        <taxon>Bacteria</taxon>
        <taxon>Pseudomonadati</taxon>
        <taxon>Pseudomonadota</taxon>
        <taxon>Gammaproteobacteria</taxon>
        <taxon>Alteromonadales</taxon>
        <taxon>Alteromonadaceae</taxon>
        <taxon>Fluctibacter</taxon>
    </lineage>
</organism>
<evidence type="ECO:0000313" key="5">
    <source>
        <dbReference type="Proteomes" id="UP001652504"/>
    </source>
</evidence>
<dbReference type="EMBL" id="JAOWKX010000009">
    <property type="protein sequence ID" value="MCV2886205.1"/>
    <property type="molecule type" value="Genomic_DNA"/>
</dbReference>
<accession>A0ABT3AC64</accession>
<dbReference type="Gene3D" id="1.10.287.470">
    <property type="entry name" value="Helix hairpin bin"/>
    <property type="match status" value="1"/>
</dbReference>
<proteinExistence type="inferred from homology"/>
<dbReference type="PANTHER" id="PTHR30469:SF12">
    <property type="entry name" value="MULTIDRUG RESISTANCE PROTEIN MDTA"/>
    <property type="match status" value="1"/>
</dbReference>
<dbReference type="Gene3D" id="2.40.30.170">
    <property type="match status" value="1"/>
</dbReference>